<accession>A0A1F7GLY5</accession>
<evidence type="ECO:0000313" key="2">
    <source>
        <dbReference type="EMBL" id="OGK20008.1"/>
    </source>
</evidence>
<evidence type="ECO:0000256" key="1">
    <source>
        <dbReference type="SAM" id="MobiDB-lite"/>
    </source>
</evidence>
<organism evidence="2 3">
    <name type="scientific">Candidatus Roizmanbacteria bacterium RIFCSPHIGHO2_01_FULL_39_24</name>
    <dbReference type="NCBI Taxonomy" id="1802032"/>
    <lineage>
        <taxon>Bacteria</taxon>
        <taxon>Candidatus Roizmaniibacteriota</taxon>
    </lineage>
</organism>
<sequence>MAWIKFTNVNKRREERLTVTRSGALGFPSQFYLDNNVKDYKYTVLYFDQDQMKVALQFSNDDNEKDKISIIHSKTGNGGYIQARNFFKSCKLDPGVYVGRYEYSKETDPGIGQLLVIKLKEKSQDEQKENSDPISVAVEAES</sequence>
<proteinExistence type="predicted"/>
<feature type="region of interest" description="Disordered" evidence="1">
    <location>
        <begin position="122"/>
        <end position="142"/>
    </location>
</feature>
<name>A0A1F7GLY5_9BACT</name>
<comment type="caution">
    <text evidence="2">The sequence shown here is derived from an EMBL/GenBank/DDBJ whole genome shotgun (WGS) entry which is preliminary data.</text>
</comment>
<evidence type="ECO:0000313" key="3">
    <source>
        <dbReference type="Proteomes" id="UP000176850"/>
    </source>
</evidence>
<gene>
    <name evidence="2" type="ORF">A2799_04565</name>
</gene>
<protein>
    <submittedName>
        <fullName evidence="2">Uncharacterized protein</fullName>
    </submittedName>
</protein>
<dbReference type="Proteomes" id="UP000176850">
    <property type="component" value="Unassembled WGS sequence"/>
</dbReference>
<reference evidence="2 3" key="1">
    <citation type="journal article" date="2016" name="Nat. Commun.">
        <title>Thousands of microbial genomes shed light on interconnected biogeochemical processes in an aquifer system.</title>
        <authorList>
            <person name="Anantharaman K."/>
            <person name="Brown C.T."/>
            <person name="Hug L.A."/>
            <person name="Sharon I."/>
            <person name="Castelle C.J."/>
            <person name="Probst A.J."/>
            <person name="Thomas B.C."/>
            <person name="Singh A."/>
            <person name="Wilkins M.J."/>
            <person name="Karaoz U."/>
            <person name="Brodie E.L."/>
            <person name="Williams K.H."/>
            <person name="Hubbard S.S."/>
            <person name="Banfield J.F."/>
        </authorList>
    </citation>
    <scope>NUCLEOTIDE SEQUENCE [LARGE SCALE GENOMIC DNA]</scope>
</reference>
<dbReference type="EMBL" id="MFZH01000003">
    <property type="protein sequence ID" value="OGK20008.1"/>
    <property type="molecule type" value="Genomic_DNA"/>
</dbReference>
<feature type="compositionally biased region" description="Basic and acidic residues" evidence="1">
    <location>
        <begin position="122"/>
        <end position="131"/>
    </location>
</feature>
<dbReference type="AlphaFoldDB" id="A0A1F7GLY5"/>